<accession>I1YK90</accession>
<protein>
    <submittedName>
        <fullName evidence="1">Uncharacterized protein</fullName>
    </submittedName>
</protein>
<dbReference type="HOGENOM" id="CLU_3345788_0_0_6"/>
<gene>
    <name evidence="1" type="ordered locus">Q7C_2197</name>
</gene>
<dbReference type="Proteomes" id="UP000009145">
    <property type="component" value="Chromosome"/>
</dbReference>
<sequence length="37" mass="4142" precursor="true">MPNNRMVKLSTASTAILVPKKSIMRVIVIFSDKLLLL</sequence>
<organism evidence="1 2">
    <name type="scientific">Methylophaga frappieri (strain ATCC BAA-2434 / DSM 25690 / JAM7)</name>
    <dbReference type="NCBI Taxonomy" id="754477"/>
    <lineage>
        <taxon>Bacteria</taxon>
        <taxon>Pseudomonadati</taxon>
        <taxon>Pseudomonadota</taxon>
        <taxon>Gammaproteobacteria</taxon>
        <taxon>Thiotrichales</taxon>
        <taxon>Piscirickettsiaceae</taxon>
        <taxon>Methylophaga</taxon>
    </lineage>
</organism>
<dbReference type="EMBL" id="CP003380">
    <property type="protein sequence ID" value="AFJ03333.1"/>
    <property type="molecule type" value="Genomic_DNA"/>
</dbReference>
<dbReference type="AlphaFoldDB" id="I1YK90"/>
<name>I1YK90_METFJ</name>
<proteinExistence type="predicted"/>
<dbReference type="PATRIC" id="fig|754477.3.peg.2164"/>
<reference evidence="1 2" key="1">
    <citation type="journal article" date="2012" name="J. Bacteriol.">
        <title>Complete genome sequences of Methylophaga sp. strain JAM1 and Methylophaga sp. strain JAM7.</title>
        <authorList>
            <person name="Villeneuve C."/>
            <person name="Martineau C."/>
            <person name="Mauffrey F."/>
            <person name="Villemur R."/>
        </authorList>
    </citation>
    <scope>NUCLEOTIDE SEQUENCE [LARGE SCALE GENOMIC DNA]</scope>
    <source>
        <strain evidence="1 2">JAM7</strain>
    </source>
</reference>
<evidence type="ECO:0000313" key="2">
    <source>
        <dbReference type="Proteomes" id="UP000009145"/>
    </source>
</evidence>
<evidence type="ECO:0000313" key="1">
    <source>
        <dbReference type="EMBL" id="AFJ03333.1"/>
    </source>
</evidence>
<dbReference type="KEGG" id="mec:Q7C_2197"/>
<keyword evidence="2" id="KW-1185">Reference proteome</keyword>